<feature type="compositionally biased region" description="Basic residues" evidence="6">
    <location>
        <begin position="1"/>
        <end position="11"/>
    </location>
</feature>
<name>A0AAD3D696_9STRA</name>
<feature type="compositionally biased region" description="Basic and acidic residues" evidence="6">
    <location>
        <begin position="359"/>
        <end position="370"/>
    </location>
</feature>
<evidence type="ECO:0000256" key="2">
    <source>
        <dbReference type="ARBA" id="ARBA00010077"/>
    </source>
</evidence>
<comment type="similarity">
    <text evidence="2 5">Belongs to the RRS1 family.</text>
</comment>
<keyword evidence="3 5" id="KW-0690">Ribosome biogenesis</keyword>
<dbReference type="GO" id="GO:0042254">
    <property type="term" value="P:ribosome biogenesis"/>
    <property type="evidence" value="ECO:0007669"/>
    <property type="project" value="UniProtKB-KW"/>
</dbReference>
<comment type="subcellular location">
    <subcellularLocation>
        <location evidence="1 5">Nucleus</location>
    </subcellularLocation>
</comment>
<proteinExistence type="inferred from homology"/>
<feature type="region of interest" description="Disordered" evidence="6">
    <location>
        <begin position="359"/>
        <end position="392"/>
    </location>
</feature>
<evidence type="ECO:0000313" key="8">
    <source>
        <dbReference type="Proteomes" id="UP001054902"/>
    </source>
</evidence>
<comment type="caution">
    <text evidence="7">The sequence shown here is derived from an EMBL/GenBank/DDBJ whole genome shotgun (WGS) entry which is preliminary data.</text>
</comment>
<reference evidence="7 8" key="1">
    <citation type="journal article" date="2021" name="Sci. Rep.">
        <title>The genome of the diatom Chaetoceros tenuissimus carries an ancient integrated fragment of an extant virus.</title>
        <authorList>
            <person name="Hongo Y."/>
            <person name="Kimura K."/>
            <person name="Takaki Y."/>
            <person name="Yoshida Y."/>
            <person name="Baba S."/>
            <person name="Kobayashi G."/>
            <person name="Nagasaki K."/>
            <person name="Hano T."/>
            <person name="Tomaru Y."/>
        </authorList>
    </citation>
    <scope>NUCLEOTIDE SEQUENCE [LARGE SCALE GENOMIC DNA]</scope>
    <source>
        <strain evidence="7 8">NIES-3715</strain>
    </source>
</reference>
<feature type="compositionally biased region" description="Basic and acidic residues" evidence="6">
    <location>
        <begin position="409"/>
        <end position="429"/>
    </location>
</feature>
<feature type="compositionally biased region" description="Acidic residues" evidence="6">
    <location>
        <begin position="20"/>
        <end position="30"/>
    </location>
</feature>
<evidence type="ECO:0000313" key="7">
    <source>
        <dbReference type="EMBL" id="GFH58568.1"/>
    </source>
</evidence>
<evidence type="ECO:0000256" key="6">
    <source>
        <dbReference type="SAM" id="MobiDB-lite"/>
    </source>
</evidence>
<evidence type="ECO:0000256" key="1">
    <source>
        <dbReference type="ARBA" id="ARBA00004123"/>
    </source>
</evidence>
<organism evidence="7 8">
    <name type="scientific">Chaetoceros tenuissimus</name>
    <dbReference type="NCBI Taxonomy" id="426638"/>
    <lineage>
        <taxon>Eukaryota</taxon>
        <taxon>Sar</taxon>
        <taxon>Stramenopiles</taxon>
        <taxon>Ochrophyta</taxon>
        <taxon>Bacillariophyta</taxon>
        <taxon>Coscinodiscophyceae</taxon>
        <taxon>Chaetocerotophycidae</taxon>
        <taxon>Chaetocerotales</taxon>
        <taxon>Chaetocerotaceae</taxon>
        <taxon>Chaetoceros</taxon>
    </lineage>
</organism>
<dbReference type="Proteomes" id="UP001054902">
    <property type="component" value="Unassembled WGS sequence"/>
</dbReference>
<feature type="region of interest" description="Disordered" evidence="6">
    <location>
        <begin position="442"/>
        <end position="464"/>
    </location>
</feature>
<keyword evidence="8" id="KW-1185">Reference proteome</keyword>
<protein>
    <recommendedName>
        <fullName evidence="5">Ribosome biogenesis regulatory protein</fullName>
    </recommendedName>
</protein>
<evidence type="ECO:0000256" key="3">
    <source>
        <dbReference type="ARBA" id="ARBA00022517"/>
    </source>
</evidence>
<sequence>MAAKGKKKSKKIVQQTVEESSSEEEEVDLETMERMLNDEGSSEEDASEDEELDQDDESSEENDDESEEEEDEEVMEEEEDSAGVVEDDEDEEIPMGGEEKCNIDLKNLLAFNTHQVNHRALYKKSSVTDESTEIFVDGMKIANEDHLLQKASEGCTQLLAGLWKLETERTDAGPRAILPSYYQTVTPRELPPPAPKAETRWEKFAKERGIAPKEKRSRKVWDEATGEWAYRTGYQKASSENDPMSWPIMEVRKNQDPFEDPWERARDAKKARVDKNTMNRMKNAESSGEIARGTTRRLMKAKLKERKAGREGGALDMKNFSNTPAGVPVDISEKQRGKELTKLALLATQRSTASMGKFDKMREGEPERRKAMSGLKKRKFESATAKEGVKNEAKSSLKVLENVMTGGGRKKELAIRRGDHARGETGHDFDFDDGLSSSRFRKKKGRAGIGKMKKVTKKTAKMAR</sequence>
<dbReference type="InterPro" id="IPR007023">
    <property type="entry name" value="Ribosom_reg"/>
</dbReference>
<comment type="function">
    <text evidence="5">Involved in ribosomal large subunit assembly.</text>
</comment>
<evidence type="ECO:0000256" key="5">
    <source>
        <dbReference type="RuleBase" id="RU364132"/>
    </source>
</evidence>
<dbReference type="Pfam" id="PF04939">
    <property type="entry name" value="RRS1"/>
    <property type="match status" value="1"/>
</dbReference>
<keyword evidence="4 5" id="KW-0539">Nucleus</keyword>
<dbReference type="AlphaFoldDB" id="A0AAD3D696"/>
<feature type="region of interest" description="Disordered" evidence="6">
    <location>
        <begin position="408"/>
        <end position="429"/>
    </location>
</feature>
<gene>
    <name evidence="7" type="ORF">CTEN210_15044</name>
</gene>
<dbReference type="GO" id="GO:0005634">
    <property type="term" value="C:nucleus"/>
    <property type="evidence" value="ECO:0007669"/>
    <property type="project" value="UniProtKB-SubCell"/>
</dbReference>
<feature type="region of interest" description="Disordered" evidence="6">
    <location>
        <begin position="1"/>
        <end position="96"/>
    </location>
</feature>
<evidence type="ECO:0000256" key="4">
    <source>
        <dbReference type="ARBA" id="ARBA00023242"/>
    </source>
</evidence>
<feature type="compositionally biased region" description="Acidic residues" evidence="6">
    <location>
        <begin position="40"/>
        <end position="93"/>
    </location>
</feature>
<dbReference type="EMBL" id="BLLK01000062">
    <property type="protein sequence ID" value="GFH58568.1"/>
    <property type="molecule type" value="Genomic_DNA"/>
</dbReference>
<accession>A0AAD3D696</accession>